<name>B2W6Z9_PYRTR</name>
<dbReference type="InParanoid" id="B2W6Z9"/>
<sequence length="156" mass="17479">MALRDRTGVGHVLLCCHLAAVAPGNQFLDACGRERCVEDMVPLCCTKAGTMASHLTRGQVILPSQHEGPRHEECDKRENSHGQQMIFLRTGDRQELQTPRDTSMSENIHLVPARFKSQTPYPRLCDSCDRPFTPSRERPSPPSVRSHPGQHTNRLS</sequence>
<feature type="region of interest" description="Disordered" evidence="1">
    <location>
        <begin position="65"/>
        <end position="156"/>
    </location>
</feature>
<feature type="compositionally biased region" description="Polar residues" evidence="1">
    <location>
        <begin position="96"/>
        <end position="106"/>
    </location>
</feature>
<dbReference type="Proteomes" id="UP000001471">
    <property type="component" value="Unassembled WGS sequence"/>
</dbReference>
<protein>
    <submittedName>
        <fullName evidence="2">Uncharacterized protein</fullName>
    </submittedName>
</protein>
<dbReference type="AlphaFoldDB" id="B2W6Z9"/>
<accession>B2W6Z9</accession>
<evidence type="ECO:0000256" key="1">
    <source>
        <dbReference type="SAM" id="MobiDB-lite"/>
    </source>
</evidence>
<proteinExistence type="predicted"/>
<gene>
    <name evidence="2" type="ORF">PTRG_05587</name>
</gene>
<dbReference type="HOGENOM" id="CLU_1687589_0_0_1"/>
<reference evidence="3" key="1">
    <citation type="journal article" date="2013" name="G3 (Bethesda)">
        <title>Comparative genomics of a plant-pathogenic fungus, Pyrenophora tritici-repentis, reveals transduplication and the impact of repeat elements on pathogenicity and population divergence.</title>
        <authorList>
            <person name="Manning V.A."/>
            <person name="Pandelova I."/>
            <person name="Dhillon B."/>
            <person name="Wilhelm L.J."/>
            <person name="Goodwin S.B."/>
            <person name="Berlin A.M."/>
            <person name="Figueroa M."/>
            <person name="Freitag M."/>
            <person name="Hane J.K."/>
            <person name="Henrissat B."/>
            <person name="Holman W.H."/>
            <person name="Kodira C.D."/>
            <person name="Martin J."/>
            <person name="Oliver R.P."/>
            <person name="Robbertse B."/>
            <person name="Schackwitz W."/>
            <person name="Schwartz D.C."/>
            <person name="Spatafora J.W."/>
            <person name="Turgeon B.G."/>
            <person name="Yandava C."/>
            <person name="Young S."/>
            <person name="Zhou S."/>
            <person name="Zeng Q."/>
            <person name="Grigoriev I.V."/>
            <person name="Ma L.-J."/>
            <person name="Ciuffetti L.M."/>
        </authorList>
    </citation>
    <scope>NUCLEOTIDE SEQUENCE [LARGE SCALE GENOMIC DNA]</scope>
    <source>
        <strain evidence="3">Pt-1C-BFP</strain>
    </source>
</reference>
<evidence type="ECO:0000313" key="2">
    <source>
        <dbReference type="EMBL" id="EDU48507.1"/>
    </source>
</evidence>
<feature type="compositionally biased region" description="Basic and acidic residues" evidence="1">
    <location>
        <begin position="67"/>
        <end position="80"/>
    </location>
</feature>
<organism evidence="2 3">
    <name type="scientific">Pyrenophora tritici-repentis (strain Pt-1C-BFP)</name>
    <name type="common">Wheat tan spot fungus</name>
    <name type="synonym">Drechslera tritici-repentis</name>
    <dbReference type="NCBI Taxonomy" id="426418"/>
    <lineage>
        <taxon>Eukaryota</taxon>
        <taxon>Fungi</taxon>
        <taxon>Dikarya</taxon>
        <taxon>Ascomycota</taxon>
        <taxon>Pezizomycotina</taxon>
        <taxon>Dothideomycetes</taxon>
        <taxon>Pleosporomycetidae</taxon>
        <taxon>Pleosporales</taxon>
        <taxon>Pleosporineae</taxon>
        <taxon>Pleosporaceae</taxon>
        <taxon>Pyrenophora</taxon>
    </lineage>
</organism>
<evidence type="ECO:0000313" key="3">
    <source>
        <dbReference type="Proteomes" id="UP000001471"/>
    </source>
</evidence>
<dbReference type="EMBL" id="DS231619">
    <property type="protein sequence ID" value="EDU48507.1"/>
    <property type="molecule type" value="Genomic_DNA"/>
</dbReference>